<evidence type="ECO:0000259" key="4">
    <source>
        <dbReference type="Pfam" id="PF13802"/>
    </source>
</evidence>
<dbReference type="Proteomes" id="UP000541444">
    <property type="component" value="Unassembled WGS sequence"/>
</dbReference>
<dbReference type="AlphaFoldDB" id="A0A7J7L874"/>
<dbReference type="GO" id="GO:0005975">
    <property type="term" value="P:carbohydrate metabolic process"/>
    <property type="evidence" value="ECO:0007669"/>
    <property type="project" value="InterPro"/>
</dbReference>
<dbReference type="InterPro" id="IPR011013">
    <property type="entry name" value="Gal_mutarotase_sf_dom"/>
</dbReference>
<dbReference type="SUPFAM" id="SSF51445">
    <property type="entry name" value="(Trans)glycosidases"/>
    <property type="match status" value="1"/>
</dbReference>
<comment type="caution">
    <text evidence="5">The sequence shown here is derived from an EMBL/GenBank/DDBJ whole genome shotgun (WGS) entry which is preliminary data.</text>
</comment>
<dbReference type="PROSITE" id="PS00129">
    <property type="entry name" value="GLYCOSYL_HYDROL_F31_1"/>
    <property type="match status" value="1"/>
</dbReference>
<proteinExistence type="inferred from homology"/>
<name>A0A7J7L874_9MAGN</name>
<accession>A0A7J7L874</accession>
<comment type="similarity">
    <text evidence="1 2">Belongs to the glycosyl hydrolase 31 family.</text>
</comment>
<organism evidence="5 6">
    <name type="scientific">Kingdonia uniflora</name>
    <dbReference type="NCBI Taxonomy" id="39325"/>
    <lineage>
        <taxon>Eukaryota</taxon>
        <taxon>Viridiplantae</taxon>
        <taxon>Streptophyta</taxon>
        <taxon>Embryophyta</taxon>
        <taxon>Tracheophyta</taxon>
        <taxon>Spermatophyta</taxon>
        <taxon>Magnoliopsida</taxon>
        <taxon>Ranunculales</taxon>
        <taxon>Circaeasteraceae</taxon>
        <taxon>Kingdonia</taxon>
    </lineage>
</organism>
<protein>
    <submittedName>
        <fullName evidence="5">Uncharacterized protein</fullName>
    </submittedName>
</protein>
<dbReference type="GO" id="GO:0030246">
    <property type="term" value="F:carbohydrate binding"/>
    <property type="evidence" value="ECO:0007669"/>
    <property type="project" value="InterPro"/>
</dbReference>
<dbReference type="PANTHER" id="PTHR22762">
    <property type="entry name" value="ALPHA-GLUCOSIDASE"/>
    <property type="match status" value="1"/>
</dbReference>
<sequence length="683" mass="76061">MNHYKETTKREGHRAIDVIGGEGRDVLKCFRSKSHDRVATLMREVYPIDDSDHHEVQSKKTNTTPRPIPRVEQIEEWGFANLFGRDDEPTSAIDDDEPTSMIEKLLGFRYEEEDWRRTEIVNHGLVSFHREELATGEGDLQSCKSNGYKNGYGKYRGWIGNRHLFGGTLFCYATRVNGRSRYLHCVKRKRLVAKMSNHEGEVVTLDFTSGNMICEPVLEEGVFRFDCSRNAKGVAFPSLSFINSKVRDTSVITQKVPSYIPTFDCSQGQQIVKIEFPIGTSFYGTGEVSGQLERTGKRIFTWNTDAWGYGPGTTSLYQSHPWVFVLLPNGEALGVLADTTRRCEIDLREDCTIKITAPASYPILTFGPFVSPTAVLISLSHAIGTIFMPPKWSLGYHQCRWSYESDAIVLKASPSSYIKGHIFPLYLVKLSKTFREKGIPCDVIWMDIDYMDGFRCFTFDKDRFSDPKSLVSDLHQNGFKAIWMLDPGIKQEDGYSVYDSGSENDVWILKSDGKPYVGEVWPGPCVFPDFTQEKARLWWAKLVKDFTSNGVDGIWNDMNEPAVFKTVTKTMPDSNIHRGDAELGGPQNHLHYHNVLMVITAVGADNNTVVSAVVVAEDAIGTIGTGVPVAVVGVVVDAVVVDGVVVVIGLERCMSGVVRKFLVVGDVVVGGALSPSSPIVVSP</sequence>
<reference evidence="5 6" key="1">
    <citation type="journal article" date="2020" name="IScience">
        <title>Genome Sequencing of the Endangered Kingdonia uniflora (Circaeasteraceae, Ranunculales) Reveals Potential Mechanisms of Evolutionary Specialization.</title>
        <authorList>
            <person name="Sun Y."/>
            <person name="Deng T."/>
            <person name="Zhang A."/>
            <person name="Moore M.J."/>
            <person name="Landis J.B."/>
            <person name="Lin N."/>
            <person name="Zhang H."/>
            <person name="Zhang X."/>
            <person name="Huang J."/>
            <person name="Zhang X."/>
            <person name="Sun H."/>
            <person name="Wang H."/>
        </authorList>
    </citation>
    <scope>NUCLEOTIDE SEQUENCE [LARGE SCALE GENOMIC DNA]</scope>
    <source>
        <strain evidence="5">TB1705</strain>
        <tissue evidence="5">Leaf</tissue>
    </source>
</reference>
<feature type="domain" description="Glycoside hydrolase family 31 N-terminal" evidence="4">
    <location>
        <begin position="269"/>
        <end position="346"/>
    </location>
</feature>
<dbReference type="CDD" id="cd14752">
    <property type="entry name" value="GH31_N"/>
    <property type="match status" value="1"/>
</dbReference>
<dbReference type="EMBL" id="JACGCM010002554">
    <property type="protein sequence ID" value="KAF6138738.1"/>
    <property type="molecule type" value="Genomic_DNA"/>
</dbReference>
<gene>
    <name evidence="5" type="ORF">GIB67_040870</name>
</gene>
<dbReference type="GO" id="GO:0004553">
    <property type="term" value="F:hydrolase activity, hydrolyzing O-glycosyl compounds"/>
    <property type="evidence" value="ECO:0007669"/>
    <property type="project" value="InterPro"/>
</dbReference>
<evidence type="ECO:0000259" key="3">
    <source>
        <dbReference type="Pfam" id="PF01055"/>
    </source>
</evidence>
<dbReference type="InterPro" id="IPR000322">
    <property type="entry name" value="Glyco_hydro_31_TIM"/>
</dbReference>
<evidence type="ECO:0000313" key="5">
    <source>
        <dbReference type="EMBL" id="KAF6138738.1"/>
    </source>
</evidence>
<evidence type="ECO:0000313" key="6">
    <source>
        <dbReference type="Proteomes" id="UP000541444"/>
    </source>
</evidence>
<evidence type="ECO:0000256" key="1">
    <source>
        <dbReference type="ARBA" id="ARBA00007806"/>
    </source>
</evidence>
<keyword evidence="6" id="KW-1185">Reference proteome</keyword>
<dbReference type="Pfam" id="PF13802">
    <property type="entry name" value="Gal_mutarotas_2"/>
    <property type="match status" value="1"/>
</dbReference>
<dbReference type="InterPro" id="IPR025887">
    <property type="entry name" value="Glyco_hydro_31_N_dom"/>
</dbReference>
<dbReference type="OrthoDB" id="1334205at2759"/>
<keyword evidence="2" id="KW-0326">Glycosidase</keyword>
<dbReference type="Gene3D" id="2.60.40.1760">
    <property type="entry name" value="glycosyl hydrolase (family 31)"/>
    <property type="match status" value="1"/>
</dbReference>
<dbReference type="InterPro" id="IPR017853">
    <property type="entry name" value="GH"/>
</dbReference>
<dbReference type="Pfam" id="PF01055">
    <property type="entry name" value="Glyco_hydro_31_2nd"/>
    <property type="match status" value="1"/>
</dbReference>
<dbReference type="SUPFAM" id="SSF74650">
    <property type="entry name" value="Galactose mutarotase-like"/>
    <property type="match status" value="1"/>
</dbReference>
<evidence type="ECO:0000256" key="2">
    <source>
        <dbReference type="RuleBase" id="RU361185"/>
    </source>
</evidence>
<feature type="domain" description="Glycoside hydrolase family 31 TIM barrel" evidence="3">
    <location>
        <begin position="429"/>
        <end position="597"/>
    </location>
</feature>
<dbReference type="PANTHER" id="PTHR22762:SF120">
    <property type="entry name" value="HETEROGLYCAN GLUCOSIDASE 1"/>
    <property type="match status" value="1"/>
</dbReference>
<dbReference type="InterPro" id="IPR030458">
    <property type="entry name" value="Glyco_hydro_31_AS"/>
</dbReference>
<keyword evidence="2" id="KW-0378">Hydrolase</keyword>
<dbReference type="Gene3D" id="3.20.20.80">
    <property type="entry name" value="Glycosidases"/>
    <property type="match status" value="1"/>
</dbReference>